<dbReference type="Pfam" id="PF13377">
    <property type="entry name" value="Peripla_BP_3"/>
    <property type="match status" value="1"/>
</dbReference>
<dbReference type="InterPro" id="IPR036390">
    <property type="entry name" value="WH_DNA-bd_sf"/>
</dbReference>
<dbReference type="InterPro" id="IPR036388">
    <property type="entry name" value="WH-like_DNA-bd_sf"/>
</dbReference>
<evidence type="ECO:0000256" key="2">
    <source>
        <dbReference type="ARBA" id="ARBA00023125"/>
    </source>
</evidence>
<keyword evidence="2 6" id="KW-0238">DNA-binding</keyword>
<dbReference type="RefSeq" id="WP_074711112.1">
    <property type="nucleotide sequence ID" value="NZ_FNTV01000001.1"/>
</dbReference>
<reference evidence="6 7" key="1">
    <citation type="submission" date="2016-10" db="EMBL/GenBank/DDBJ databases">
        <authorList>
            <person name="de Groot N.N."/>
        </authorList>
    </citation>
    <scope>NUCLEOTIDE SEQUENCE [LARGE SCALE GENOMIC DNA]</scope>
    <source>
        <strain evidence="6 7">DSM 22274</strain>
    </source>
</reference>
<dbReference type="InterPro" id="IPR028082">
    <property type="entry name" value="Peripla_BP_I"/>
</dbReference>
<dbReference type="InterPro" id="IPR046335">
    <property type="entry name" value="LacI/GalR-like_sensor"/>
</dbReference>
<dbReference type="EMBL" id="FNTV01000001">
    <property type="protein sequence ID" value="SEE42956.1"/>
    <property type="molecule type" value="Genomic_DNA"/>
</dbReference>
<evidence type="ECO:0000313" key="7">
    <source>
        <dbReference type="Proteomes" id="UP000182725"/>
    </source>
</evidence>
<dbReference type="PROSITE" id="PS51000">
    <property type="entry name" value="HTH_DEOR_2"/>
    <property type="match status" value="1"/>
</dbReference>
<dbReference type="SUPFAM" id="SSF53822">
    <property type="entry name" value="Periplasmic binding protein-like I"/>
    <property type="match status" value="1"/>
</dbReference>
<dbReference type="InterPro" id="IPR001034">
    <property type="entry name" value="DeoR_HTH"/>
</dbReference>
<dbReference type="Gene3D" id="3.40.50.2300">
    <property type="match status" value="2"/>
</dbReference>
<name>A0A1H5IRU5_9MICC</name>
<organism evidence="6 7">
    <name type="scientific">Arthrobacter alpinus</name>
    <dbReference type="NCBI Taxonomy" id="656366"/>
    <lineage>
        <taxon>Bacteria</taxon>
        <taxon>Bacillati</taxon>
        <taxon>Actinomycetota</taxon>
        <taxon>Actinomycetes</taxon>
        <taxon>Micrococcales</taxon>
        <taxon>Micrococcaceae</taxon>
        <taxon>Arthrobacter</taxon>
    </lineage>
</organism>
<keyword evidence="1" id="KW-0805">Transcription regulation</keyword>
<feature type="region of interest" description="Disordered" evidence="4">
    <location>
        <begin position="66"/>
        <end position="94"/>
    </location>
</feature>
<dbReference type="PRINTS" id="PR00037">
    <property type="entry name" value="HTHLACR"/>
</dbReference>
<evidence type="ECO:0000313" key="6">
    <source>
        <dbReference type="EMBL" id="SEE42956.1"/>
    </source>
</evidence>
<dbReference type="Proteomes" id="UP000182725">
    <property type="component" value="Unassembled WGS sequence"/>
</dbReference>
<dbReference type="Pfam" id="PF08220">
    <property type="entry name" value="HTH_DeoR"/>
    <property type="match status" value="1"/>
</dbReference>
<evidence type="ECO:0000259" key="5">
    <source>
        <dbReference type="PROSITE" id="PS51000"/>
    </source>
</evidence>
<gene>
    <name evidence="6" type="ORF">SAMN04489740_1389</name>
</gene>
<keyword evidence="3" id="KW-0804">Transcription</keyword>
<protein>
    <submittedName>
        <fullName evidence="6">DNA-binding transcriptional regulator, LacI/PurR family</fullName>
    </submittedName>
</protein>
<dbReference type="PANTHER" id="PTHR30146">
    <property type="entry name" value="LACI-RELATED TRANSCRIPTIONAL REPRESSOR"/>
    <property type="match status" value="1"/>
</dbReference>
<dbReference type="PROSITE" id="PS00894">
    <property type="entry name" value="HTH_DEOR_1"/>
    <property type="match status" value="1"/>
</dbReference>
<dbReference type="SUPFAM" id="SSF46785">
    <property type="entry name" value="Winged helix' DNA-binding domain"/>
    <property type="match status" value="1"/>
</dbReference>
<dbReference type="GO" id="GO:0003700">
    <property type="term" value="F:DNA-binding transcription factor activity"/>
    <property type="evidence" value="ECO:0007669"/>
    <property type="project" value="InterPro"/>
</dbReference>
<dbReference type="AlphaFoldDB" id="A0A1H5IRU5"/>
<dbReference type="SMART" id="SM00420">
    <property type="entry name" value="HTH_DEOR"/>
    <property type="match status" value="1"/>
</dbReference>
<feature type="domain" description="HTH deoR-type" evidence="5">
    <location>
        <begin position="3"/>
        <end position="58"/>
    </location>
</feature>
<dbReference type="GO" id="GO:0000976">
    <property type="term" value="F:transcription cis-regulatory region binding"/>
    <property type="evidence" value="ECO:0007669"/>
    <property type="project" value="TreeGrafter"/>
</dbReference>
<dbReference type="InterPro" id="IPR011991">
    <property type="entry name" value="ArsR-like_HTH"/>
</dbReference>
<dbReference type="Gene3D" id="1.10.10.10">
    <property type="entry name" value="Winged helix-like DNA-binding domain superfamily/Winged helix DNA-binding domain"/>
    <property type="match status" value="1"/>
</dbReference>
<evidence type="ECO:0000256" key="1">
    <source>
        <dbReference type="ARBA" id="ARBA00023015"/>
    </source>
</evidence>
<dbReference type="CDD" id="cd00090">
    <property type="entry name" value="HTH_ARSR"/>
    <property type="match status" value="1"/>
</dbReference>
<dbReference type="PANTHER" id="PTHR30146:SF109">
    <property type="entry name" value="HTH-TYPE TRANSCRIPTIONAL REGULATOR GALS"/>
    <property type="match status" value="1"/>
</dbReference>
<evidence type="ECO:0000256" key="4">
    <source>
        <dbReference type="SAM" id="MobiDB-lite"/>
    </source>
</evidence>
<proteinExistence type="predicted"/>
<dbReference type="InterPro" id="IPR018356">
    <property type="entry name" value="Tscrpt_reg_HTH_DeoR_CS"/>
</dbReference>
<sequence length="382" mass="40812">MLTDDRHALILRELQHRGSLNVSELAARIGVSGMTLRRDLAALEDQGSLQRVHGGAVSVAAATVEGNSQHHGGPGGALQQQRARGRGRTGPGVRTPIATIGMVVPSASYYFPSVIRGAEAAARDLGVRLVLAISNYSQTEEQRQIERLLANGVDGLLVTPSGESLANGNTLKALSLANVPVVIAERPIDDVLDDVALESVRSDHVRGAEIAINHLIGLGHQDIGLCVRQSSPTAVRVLKGYRLALERAGMEHRDSSARFITVDRDQPEALREQIEELVDWVAVSKFTAMLVLNDEDALTFVDCCHERGISIPGDLAVVAYDDEIASMGAVPLTAVAPPKFDVGYQALQMCLNRIGPHFGNATALQQVSLSPSLMVRESSAPQ</sequence>
<evidence type="ECO:0000256" key="3">
    <source>
        <dbReference type="ARBA" id="ARBA00023163"/>
    </source>
</evidence>
<accession>A0A1H5IRU5</accession>